<name>A0A9X2X519_9HYPH</name>
<sequence>MPRFDSEWNREAHAWVKAPTRYKGFSAMHHTHGNDIRDDLREQLASLSQEVTRLRKQVARHGRSSYRESRHIGEDIAEMLRDYYGSLPDLRHSAHRLQKSAEAHPATTAAIAAAGVIVLGCAASLLMRR</sequence>
<reference evidence="2" key="1">
    <citation type="submission" date="2022-08" db="EMBL/GenBank/DDBJ databases">
        <title>Chelativorans sichuanense sp. nov., a paraffin oil-degrading bacterium isolated from a mixture of oil-based drill cuttings and paddy soil.</title>
        <authorList>
            <person name="Yu J."/>
            <person name="Liu H."/>
            <person name="Chen Q."/>
        </authorList>
    </citation>
    <scope>NUCLEOTIDE SEQUENCE</scope>
    <source>
        <strain evidence="2">SCAU 2101</strain>
    </source>
</reference>
<keyword evidence="1" id="KW-0812">Transmembrane</keyword>
<evidence type="ECO:0000256" key="1">
    <source>
        <dbReference type="SAM" id="Phobius"/>
    </source>
</evidence>
<dbReference type="AlphaFoldDB" id="A0A9X2X519"/>
<keyword evidence="1" id="KW-0472">Membrane</keyword>
<comment type="caution">
    <text evidence="2">The sequence shown here is derived from an EMBL/GenBank/DDBJ whole genome shotgun (WGS) entry which is preliminary data.</text>
</comment>
<feature type="transmembrane region" description="Helical" evidence="1">
    <location>
        <begin position="106"/>
        <end position="127"/>
    </location>
</feature>
<keyword evidence="1" id="KW-1133">Transmembrane helix</keyword>
<evidence type="ECO:0000313" key="2">
    <source>
        <dbReference type="EMBL" id="MCT8988825.1"/>
    </source>
</evidence>
<evidence type="ECO:0000313" key="3">
    <source>
        <dbReference type="Proteomes" id="UP001149009"/>
    </source>
</evidence>
<dbReference type="EMBL" id="JAODNV010000001">
    <property type="protein sequence ID" value="MCT8988825.1"/>
    <property type="molecule type" value="Genomic_DNA"/>
</dbReference>
<gene>
    <name evidence="2" type="ORF">NYR54_00740</name>
</gene>
<protein>
    <recommendedName>
        <fullName evidence="4">DUF883 domain-containing protein</fullName>
    </recommendedName>
</protein>
<dbReference type="Proteomes" id="UP001149009">
    <property type="component" value="Unassembled WGS sequence"/>
</dbReference>
<evidence type="ECO:0008006" key="4">
    <source>
        <dbReference type="Google" id="ProtNLM"/>
    </source>
</evidence>
<accession>A0A9X2X519</accession>
<proteinExistence type="predicted"/>
<keyword evidence="3" id="KW-1185">Reference proteome</keyword>
<organism evidence="2 3">
    <name type="scientific">Chelativorans petroleitrophicus</name>
    <dbReference type="NCBI Taxonomy" id="2975484"/>
    <lineage>
        <taxon>Bacteria</taxon>
        <taxon>Pseudomonadati</taxon>
        <taxon>Pseudomonadota</taxon>
        <taxon>Alphaproteobacteria</taxon>
        <taxon>Hyphomicrobiales</taxon>
        <taxon>Phyllobacteriaceae</taxon>
        <taxon>Chelativorans</taxon>
    </lineage>
</organism>